<dbReference type="GO" id="GO:0006229">
    <property type="term" value="P:dUTP biosynthetic process"/>
    <property type="evidence" value="ECO:0007669"/>
    <property type="project" value="InterPro"/>
</dbReference>
<evidence type="ECO:0000256" key="2">
    <source>
        <dbReference type="ARBA" id="ARBA00023080"/>
    </source>
</evidence>
<feature type="non-terminal residue" evidence="3">
    <location>
        <position position="103"/>
    </location>
</feature>
<reference evidence="3" key="1">
    <citation type="journal article" date="2014" name="Front. Microbiol.">
        <title>High frequency of phylogenetically diverse reductive dehalogenase-homologous genes in deep subseafloor sedimentary metagenomes.</title>
        <authorList>
            <person name="Kawai M."/>
            <person name="Futagami T."/>
            <person name="Toyoda A."/>
            <person name="Takaki Y."/>
            <person name="Nishi S."/>
            <person name="Hori S."/>
            <person name="Arai W."/>
            <person name="Tsubouchi T."/>
            <person name="Morono Y."/>
            <person name="Uchiyama I."/>
            <person name="Ito T."/>
            <person name="Fujiyama A."/>
            <person name="Inagaki F."/>
            <person name="Takami H."/>
        </authorList>
    </citation>
    <scope>NUCLEOTIDE SEQUENCE</scope>
    <source>
        <strain evidence="3">Expedition CK06-06</strain>
    </source>
</reference>
<dbReference type="GO" id="GO:0008829">
    <property type="term" value="F:dCTP deaminase activity"/>
    <property type="evidence" value="ECO:0007669"/>
    <property type="project" value="InterPro"/>
</dbReference>
<proteinExistence type="predicted"/>
<dbReference type="SUPFAM" id="SSF51283">
    <property type="entry name" value="dUTPase-like"/>
    <property type="match status" value="1"/>
</dbReference>
<dbReference type="EMBL" id="BARS01018844">
    <property type="protein sequence ID" value="GAF86027.1"/>
    <property type="molecule type" value="Genomic_DNA"/>
</dbReference>
<comment type="caution">
    <text evidence="3">The sequence shown here is derived from an EMBL/GenBank/DDBJ whole genome shotgun (WGS) entry which is preliminary data.</text>
</comment>
<protein>
    <submittedName>
        <fullName evidence="3">Uncharacterized protein</fullName>
    </submittedName>
</protein>
<dbReference type="PANTHER" id="PTHR42680:SF3">
    <property type="entry name" value="DCTP DEAMINASE"/>
    <property type="match status" value="1"/>
</dbReference>
<dbReference type="AlphaFoldDB" id="X0TCY0"/>
<dbReference type="InterPro" id="IPR033704">
    <property type="entry name" value="dUTPase_trimeric"/>
</dbReference>
<evidence type="ECO:0000256" key="1">
    <source>
        <dbReference type="ARBA" id="ARBA00022801"/>
    </source>
</evidence>
<evidence type="ECO:0000313" key="3">
    <source>
        <dbReference type="EMBL" id="GAF86027.1"/>
    </source>
</evidence>
<accession>X0TCY0</accession>
<name>X0TCY0_9ZZZZ</name>
<sequence length="103" mass="11432">MILSGHTIRELQIISPFKERTKEFGMTHGLGPAGYDVRVEFDAIGCLSVMNISSNGFLLCSTIEQFHMPDDVMGIVHDKSSWARKGLTVQNTVIEPGWCGYLT</sequence>
<keyword evidence="1" id="KW-0378">Hydrolase</keyword>
<dbReference type="InterPro" id="IPR011962">
    <property type="entry name" value="dCTP_deaminase"/>
</dbReference>
<dbReference type="InterPro" id="IPR036157">
    <property type="entry name" value="dUTPase-like_sf"/>
</dbReference>
<dbReference type="CDD" id="cd07557">
    <property type="entry name" value="trimeric_dUTPase"/>
    <property type="match status" value="1"/>
</dbReference>
<keyword evidence="2" id="KW-0546">Nucleotide metabolism</keyword>
<dbReference type="PANTHER" id="PTHR42680">
    <property type="entry name" value="DCTP DEAMINASE"/>
    <property type="match status" value="1"/>
</dbReference>
<organism evidence="3">
    <name type="scientific">marine sediment metagenome</name>
    <dbReference type="NCBI Taxonomy" id="412755"/>
    <lineage>
        <taxon>unclassified sequences</taxon>
        <taxon>metagenomes</taxon>
        <taxon>ecological metagenomes</taxon>
    </lineage>
</organism>
<gene>
    <name evidence="3" type="ORF">S01H1_30608</name>
</gene>
<dbReference type="Gene3D" id="2.70.40.10">
    <property type="match status" value="1"/>
</dbReference>
<dbReference type="Pfam" id="PF22769">
    <property type="entry name" value="DCD"/>
    <property type="match status" value="1"/>
</dbReference>